<sequence>MVIVAIVLLLLNLFQRDMSPELISSQQQTKHRKRGFAWMFVLIFIIPPVALFVYLVMNFFKKSGFPVDLFEMLYYIVFIVYSVVTMGGTLKKRSETQYYDSTGRRGSHKLG</sequence>
<gene>
    <name evidence="2" type="ORF">COU32_03335</name>
</gene>
<accession>A0A2H0TXT0</accession>
<evidence type="ECO:0000256" key="1">
    <source>
        <dbReference type="SAM" id="Phobius"/>
    </source>
</evidence>
<name>A0A2H0TXT0_9BACT</name>
<dbReference type="AlphaFoldDB" id="A0A2H0TXT0"/>
<evidence type="ECO:0000313" key="2">
    <source>
        <dbReference type="EMBL" id="PIR76207.1"/>
    </source>
</evidence>
<comment type="caution">
    <text evidence="2">The sequence shown here is derived from an EMBL/GenBank/DDBJ whole genome shotgun (WGS) entry which is preliminary data.</text>
</comment>
<dbReference type="Proteomes" id="UP000231530">
    <property type="component" value="Unassembled WGS sequence"/>
</dbReference>
<keyword evidence="1" id="KW-0472">Membrane</keyword>
<evidence type="ECO:0000313" key="3">
    <source>
        <dbReference type="Proteomes" id="UP000231530"/>
    </source>
</evidence>
<keyword evidence="1" id="KW-1133">Transmembrane helix</keyword>
<reference evidence="3" key="1">
    <citation type="submission" date="2017-09" db="EMBL/GenBank/DDBJ databases">
        <title>Depth-based differentiation of microbial function through sediment-hosted aquifers and enrichment of novel symbionts in the deep terrestrial subsurface.</title>
        <authorList>
            <person name="Probst A.J."/>
            <person name="Ladd B."/>
            <person name="Jarett J.K."/>
            <person name="Geller-Mcgrath D.E."/>
            <person name="Sieber C.M.K."/>
            <person name="Emerson J.B."/>
            <person name="Anantharaman K."/>
            <person name="Thomas B.C."/>
            <person name="Malmstrom R."/>
            <person name="Stieglmeier M."/>
            <person name="Klingl A."/>
            <person name="Woyke T."/>
            <person name="Ryan C.M."/>
            <person name="Banfield J.F."/>
        </authorList>
    </citation>
    <scope>NUCLEOTIDE SEQUENCE [LARGE SCALE GENOMIC DNA]</scope>
</reference>
<protein>
    <submittedName>
        <fullName evidence="2">Uncharacterized protein</fullName>
    </submittedName>
</protein>
<proteinExistence type="predicted"/>
<keyword evidence="1" id="KW-0812">Transmembrane</keyword>
<organism evidence="2 3">
    <name type="scientific">Candidatus Magasanikbacteria bacterium CG10_big_fil_rev_8_21_14_0_10_42_10</name>
    <dbReference type="NCBI Taxonomy" id="1974649"/>
    <lineage>
        <taxon>Bacteria</taxon>
        <taxon>Candidatus Magasanikiibacteriota</taxon>
    </lineage>
</organism>
<feature type="transmembrane region" description="Helical" evidence="1">
    <location>
        <begin position="72"/>
        <end position="90"/>
    </location>
</feature>
<dbReference type="EMBL" id="PFBY01000037">
    <property type="protein sequence ID" value="PIR76207.1"/>
    <property type="molecule type" value="Genomic_DNA"/>
</dbReference>
<feature type="transmembrane region" description="Helical" evidence="1">
    <location>
        <begin position="35"/>
        <end position="60"/>
    </location>
</feature>